<accession>A0A7W5ZUW4</accession>
<evidence type="ECO:0000313" key="16">
    <source>
        <dbReference type="EMBL" id="MBB3859528.1"/>
    </source>
</evidence>
<feature type="domain" description="TonB-dependent receptor plug" evidence="15">
    <location>
        <begin position="57"/>
        <end position="160"/>
    </location>
</feature>
<dbReference type="RefSeq" id="WP_246385418.1">
    <property type="nucleotide sequence ID" value="NZ_JACICY010000001.1"/>
</dbReference>
<comment type="subcellular location">
    <subcellularLocation>
        <location evidence="1 11">Cell outer membrane</location>
        <topology evidence="1 11">Multi-pass membrane protein</topology>
    </subcellularLocation>
</comment>
<feature type="chain" id="PRO_5031523855" evidence="13">
    <location>
        <begin position="29"/>
        <end position="782"/>
    </location>
</feature>
<keyword evidence="5 11" id="KW-0812">Transmembrane</keyword>
<sequence length="782" mass="83937">MTRSMLSSKLLLSCASIAALSIAVPAYAQEATPQGDQAAGADAGEIIVTAQRRSENVMKVPVSVTVIGAEALADSGINDLRSLSKLAPSLQVGQDNQFSIRGIGTATFADTVEASVTQVIDDVVLGSRYFASIGFYDVERVEVLNGPQGLLFGKNASAGVVNITTTAPRLGEMGASFDVEGTSRYRDDDDGLGVRSRTTLNLPIGEKTALRLNASYAKQDSIVNIRRTTPVRGESDVREYAFRAKLLTEPTDNLSLYVIADYAKFSGISGTFDYTYRALGAGSQYPALLADAGVTPGPRNLRSVVDGEYFRDLETKGLQAKISYTLANDIEITNIAAFKKYDLDQTFDSDFTTSNYLNRNAAFSNYEQFSNELRIALPANNVLSGQFGGYYFRSTNDFGGQRGGNNGFPSFVSGGFPFCVGAPVTAGPPPACGVSNRFFLGQDYAGRNTNESIAAFGQFSYRVTEALKLTAGGRVTHDNVALTLLENTNPYFVTLGVPNNLSVGRVKNTNFSWKVGADWEATPTTLIYGFYGHGYKGPGFSNASPARGADLSVDPEISRGGEVGIKQALFDRKVNISVSAFYTKFDNLQVQSFDSALQTAILQNAAKATTKGIDANIQARPFSGLTLSASATLLDAKYDSYPGRKCYPGQSGCSANGTFDVSGRRVPQSAKFTSVVSADYEIPLSDDTSLQVGGSFYHRSPLLTDYAPATVIPTWNTIDANVGFKGDTWNIALFCKNCSNQIRPVSIEVEAGDGINAGALTYVQRWSYDSVRTLGLRFGFNF</sequence>
<evidence type="ECO:0000259" key="14">
    <source>
        <dbReference type="Pfam" id="PF00593"/>
    </source>
</evidence>
<dbReference type="AlphaFoldDB" id="A0A7W5ZUW4"/>
<dbReference type="Pfam" id="PF07715">
    <property type="entry name" value="Plug"/>
    <property type="match status" value="1"/>
</dbReference>
<evidence type="ECO:0000256" key="6">
    <source>
        <dbReference type="ARBA" id="ARBA00023004"/>
    </source>
</evidence>
<dbReference type="Pfam" id="PF00593">
    <property type="entry name" value="TonB_dep_Rec_b-barrel"/>
    <property type="match status" value="1"/>
</dbReference>
<dbReference type="PANTHER" id="PTHR32552">
    <property type="entry name" value="FERRICHROME IRON RECEPTOR-RELATED"/>
    <property type="match status" value="1"/>
</dbReference>
<dbReference type="InterPro" id="IPR036942">
    <property type="entry name" value="Beta-barrel_TonB_sf"/>
</dbReference>
<evidence type="ECO:0000256" key="13">
    <source>
        <dbReference type="SAM" id="SignalP"/>
    </source>
</evidence>
<keyword evidence="17" id="KW-1185">Reference proteome</keyword>
<keyword evidence="10 11" id="KW-0998">Cell outer membrane</keyword>
<comment type="similarity">
    <text evidence="11 12">Belongs to the TonB-dependent receptor family.</text>
</comment>
<feature type="domain" description="TonB-dependent receptor-like beta-barrel" evidence="14">
    <location>
        <begin position="267"/>
        <end position="737"/>
    </location>
</feature>
<evidence type="ECO:0000256" key="10">
    <source>
        <dbReference type="ARBA" id="ARBA00023237"/>
    </source>
</evidence>
<gene>
    <name evidence="16" type="ORF">GGQ88_000768</name>
</gene>
<dbReference type="InterPro" id="IPR012910">
    <property type="entry name" value="Plug_dom"/>
</dbReference>
<dbReference type="PROSITE" id="PS52016">
    <property type="entry name" value="TONB_DEPENDENT_REC_3"/>
    <property type="match status" value="1"/>
</dbReference>
<dbReference type="EMBL" id="JACICY010000001">
    <property type="protein sequence ID" value="MBB3859528.1"/>
    <property type="molecule type" value="Genomic_DNA"/>
</dbReference>
<dbReference type="InterPro" id="IPR039426">
    <property type="entry name" value="TonB-dep_rcpt-like"/>
</dbReference>
<dbReference type="Gene3D" id="2.40.170.20">
    <property type="entry name" value="TonB-dependent receptor, beta-barrel domain"/>
    <property type="match status" value="1"/>
</dbReference>
<evidence type="ECO:0000256" key="11">
    <source>
        <dbReference type="PROSITE-ProRule" id="PRU01360"/>
    </source>
</evidence>
<reference evidence="16 17" key="1">
    <citation type="submission" date="2020-08" db="EMBL/GenBank/DDBJ databases">
        <title>Genomic Encyclopedia of Type Strains, Phase IV (KMG-IV): sequencing the most valuable type-strain genomes for metagenomic binning, comparative biology and taxonomic classification.</title>
        <authorList>
            <person name="Goeker M."/>
        </authorList>
    </citation>
    <scope>NUCLEOTIDE SEQUENCE [LARGE SCALE GENOMIC DNA]</scope>
    <source>
        <strain evidence="16 17">DSM 14552</strain>
    </source>
</reference>
<dbReference type="Proteomes" id="UP000562395">
    <property type="component" value="Unassembled WGS sequence"/>
</dbReference>
<evidence type="ECO:0000256" key="5">
    <source>
        <dbReference type="ARBA" id="ARBA00022692"/>
    </source>
</evidence>
<keyword evidence="2 11" id="KW-0813">Transport</keyword>
<evidence type="ECO:0000313" key="17">
    <source>
        <dbReference type="Proteomes" id="UP000562395"/>
    </source>
</evidence>
<comment type="caution">
    <text evidence="16">The sequence shown here is derived from an EMBL/GenBank/DDBJ whole genome shotgun (WGS) entry which is preliminary data.</text>
</comment>
<evidence type="ECO:0000256" key="12">
    <source>
        <dbReference type="RuleBase" id="RU003357"/>
    </source>
</evidence>
<proteinExistence type="inferred from homology"/>
<keyword evidence="9 11" id="KW-0472">Membrane</keyword>
<keyword evidence="3 11" id="KW-1134">Transmembrane beta strand</keyword>
<evidence type="ECO:0000259" key="15">
    <source>
        <dbReference type="Pfam" id="PF07715"/>
    </source>
</evidence>
<evidence type="ECO:0000256" key="8">
    <source>
        <dbReference type="ARBA" id="ARBA00023077"/>
    </source>
</evidence>
<dbReference type="PANTHER" id="PTHR32552:SF81">
    <property type="entry name" value="TONB-DEPENDENT OUTER MEMBRANE RECEPTOR"/>
    <property type="match status" value="1"/>
</dbReference>
<evidence type="ECO:0000256" key="4">
    <source>
        <dbReference type="ARBA" id="ARBA00022496"/>
    </source>
</evidence>
<dbReference type="SUPFAM" id="SSF56935">
    <property type="entry name" value="Porins"/>
    <property type="match status" value="1"/>
</dbReference>
<organism evidence="16 17">
    <name type="scientific">Novosphingobium hassiacum</name>
    <dbReference type="NCBI Taxonomy" id="173676"/>
    <lineage>
        <taxon>Bacteria</taxon>
        <taxon>Pseudomonadati</taxon>
        <taxon>Pseudomonadota</taxon>
        <taxon>Alphaproteobacteria</taxon>
        <taxon>Sphingomonadales</taxon>
        <taxon>Sphingomonadaceae</taxon>
        <taxon>Novosphingobium</taxon>
    </lineage>
</organism>
<keyword evidence="8 12" id="KW-0798">TonB box</keyword>
<name>A0A7W5ZUW4_9SPHN</name>
<dbReference type="GO" id="GO:0009279">
    <property type="term" value="C:cell outer membrane"/>
    <property type="evidence" value="ECO:0007669"/>
    <property type="project" value="UniProtKB-SubCell"/>
</dbReference>
<keyword evidence="7" id="KW-0406">Ion transport</keyword>
<dbReference type="GO" id="GO:0006826">
    <property type="term" value="P:iron ion transport"/>
    <property type="evidence" value="ECO:0007669"/>
    <property type="project" value="UniProtKB-KW"/>
</dbReference>
<keyword evidence="6" id="KW-0408">Iron</keyword>
<evidence type="ECO:0000256" key="3">
    <source>
        <dbReference type="ARBA" id="ARBA00022452"/>
    </source>
</evidence>
<feature type="signal peptide" evidence="13">
    <location>
        <begin position="1"/>
        <end position="28"/>
    </location>
</feature>
<evidence type="ECO:0000256" key="2">
    <source>
        <dbReference type="ARBA" id="ARBA00022448"/>
    </source>
</evidence>
<keyword evidence="13" id="KW-0732">Signal</keyword>
<evidence type="ECO:0000256" key="9">
    <source>
        <dbReference type="ARBA" id="ARBA00023136"/>
    </source>
</evidence>
<keyword evidence="4" id="KW-0410">Iron transport</keyword>
<evidence type="ECO:0000256" key="1">
    <source>
        <dbReference type="ARBA" id="ARBA00004571"/>
    </source>
</evidence>
<keyword evidence="16" id="KW-0675">Receptor</keyword>
<evidence type="ECO:0000256" key="7">
    <source>
        <dbReference type="ARBA" id="ARBA00023065"/>
    </source>
</evidence>
<protein>
    <submittedName>
        <fullName evidence="16">Iron complex outermembrane receptor protein</fullName>
    </submittedName>
</protein>
<dbReference type="InterPro" id="IPR000531">
    <property type="entry name" value="Beta-barrel_TonB"/>
</dbReference>